<evidence type="ECO:0000313" key="2">
    <source>
        <dbReference type="EMBL" id="QED30165.1"/>
    </source>
</evidence>
<dbReference type="InterPro" id="IPR022496">
    <property type="entry name" value="T6A_TsaB"/>
</dbReference>
<dbReference type="AlphaFoldDB" id="A0A5B8XX14"/>
<dbReference type="KEGG" id="bbae:FRD01_23610"/>
<keyword evidence="3" id="KW-1185">Reference proteome</keyword>
<dbReference type="NCBIfam" id="TIGR03725">
    <property type="entry name" value="T6A_YeaZ"/>
    <property type="match status" value="1"/>
</dbReference>
<dbReference type="Proteomes" id="UP000321595">
    <property type="component" value="Chromosome"/>
</dbReference>
<evidence type="ECO:0000259" key="1">
    <source>
        <dbReference type="Pfam" id="PF00814"/>
    </source>
</evidence>
<dbReference type="Gene3D" id="3.30.420.40">
    <property type="match status" value="2"/>
</dbReference>
<evidence type="ECO:0000313" key="3">
    <source>
        <dbReference type="Proteomes" id="UP000321595"/>
    </source>
</evidence>
<reference evidence="2 3" key="1">
    <citation type="submission" date="2019-08" db="EMBL/GenBank/DDBJ databases">
        <authorList>
            <person name="Liang Q."/>
        </authorList>
    </citation>
    <scope>NUCLEOTIDE SEQUENCE [LARGE SCALE GENOMIC DNA]</scope>
    <source>
        <strain evidence="2 3">V1718</strain>
    </source>
</reference>
<organism evidence="2 3">
    <name type="scientific">Microvenator marinus</name>
    <dbReference type="NCBI Taxonomy" id="2600177"/>
    <lineage>
        <taxon>Bacteria</taxon>
        <taxon>Deltaproteobacteria</taxon>
        <taxon>Bradymonadales</taxon>
        <taxon>Microvenatoraceae</taxon>
        <taxon>Microvenator</taxon>
    </lineage>
</organism>
<dbReference type="PANTHER" id="PTHR11735:SF11">
    <property type="entry name" value="TRNA THREONYLCARBAMOYLADENOSINE BIOSYNTHESIS PROTEIN TSAB"/>
    <property type="match status" value="1"/>
</dbReference>
<dbReference type="GO" id="GO:0016740">
    <property type="term" value="F:transferase activity"/>
    <property type="evidence" value="ECO:0007669"/>
    <property type="project" value="UniProtKB-KW"/>
</dbReference>
<dbReference type="RefSeq" id="WP_146963614.1">
    <property type="nucleotide sequence ID" value="NZ_CP042467.1"/>
</dbReference>
<dbReference type="GO" id="GO:0002949">
    <property type="term" value="P:tRNA threonylcarbamoyladenosine modification"/>
    <property type="evidence" value="ECO:0007669"/>
    <property type="project" value="InterPro"/>
</dbReference>
<dbReference type="InterPro" id="IPR000905">
    <property type="entry name" value="Gcp-like_dom"/>
</dbReference>
<dbReference type="GO" id="GO:0005829">
    <property type="term" value="C:cytosol"/>
    <property type="evidence" value="ECO:0007669"/>
    <property type="project" value="TreeGrafter"/>
</dbReference>
<dbReference type="EMBL" id="CP042467">
    <property type="protein sequence ID" value="QED30165.1"/>
    <property type="molecule type" value="Genomic_DNA"/>
</dbReference>
<dbReference type="SUPFAM" id="SSF53067">
    <property type="entry name" value="Actin-like ATPase domain"/>
    <property type="match status" value="2"/>
</dbReference>
<accession>A0A5B8XX14</accession>
<name>A0A5B8XX14_9DELT</name>
<dbReference type="InterPro" id="IPR043129">
    <property type="entry name" value="ATPase_NBD"/>
</dbReference>
<feature type="domain" description="Gcp-like" evidence="1">
    <location>
        <begin position="37"/>
        <end position="161"/>
    </location>
</feature>
<dbReference type="CDD" id="cd24032">
    <property type="entry name" value="ASKHA_NBD_TsaB"/>
    <property type="match status" value="1"/>
</dbReference>
<dbReference type="PANTHER" id="PTHR11735">
    <property type="entry name" value="TRNA N6-ADENOSINE THREONYLCARBAMOYLTRANSFERASE"/>
    <property type="match status" value="1"/>
</dbReference>
<keyword evidence="2" id="KW-0808">Transferase</keyword>
<dbReference type="OrthoDB" id="9809995at2"/>
<protein>
    <submittedName>
        <fullName evidence="2">tRNA (Adenosine(37)-N6)-threonylcarbamoyltransferase complex dimerization subunit type 1 TsaB</fullName>
    </submittedName>
</protein>
<gene>
    <name evidence="2" type="primary">tsaB</name>
    <name evidence="2" type="ORF">FRD01_23610</name>
</gene>
<dbReference type="Pfam" id="PF00814">
    <property type="entry name" value="TsaD"/>
    <property type="match status" value="1"/>
</dbReference>
<proteinExistence type="predicted"/>
<sequence>MKAENEFELVLALDTSSKIQTIALVRGQNLLERRQHLANNNHAASLLKNISQTLESHGLSVADLDLISVGLGPGSFTGLRVGLANAKALALSAGVAVVGVSSLAAMARPVWAARREVTVALADARRNECYISVLDEDFQLVQADKALSPTECANTIRRLAEASAVSVVGPGLDAYSKFFEDLPKNVSRFGEGWDCPSPYSLALLGREKALASQTLSWKQLEPNYIRPSDAKVKTPKSA</sequence>